<protein>
    <submittedName>
        <fullName evidence="3">Isochorismatase family protein</fullName>
    </submittedName>
</protein>
<dbReference type="InterPro" id="IPR016291">
    <property type="entry name" value="Isochorismatase"/>
</dbReference>
<dbReference type="EMBL" id="DWUQ01000184">
    <property type="protein sequence ID" value="HJD45108.1"/>
    <property type="molecule type" value="Genomic_DNA"/>
</dbReference>
<keyword evidence="1" id="KW-0378">Hydrolase</keyword>
<evidence type="ECO:0000313" key="3">
    <source>
        <dbReference type="EMBL" id="HJD45108.1"/>
    </source>
</evidence>
<dbReference type="PANTHER" id="PTHR43540">
    <property type="entry name" value="PEROXYUREIDOACRYLATE/UREIDOACRYLATE AMIDOHYDROLASE-RELATED"/>
    <property type="match status" value="1"/>
</dbReference>
<dbReference type="SUPFAM" id="SSF52499">
    <property type="entry name" value="Isochorismatase-like hydrolases"/>
    <property type="match status" value="1"/>
</dbReference>
<evidence type="ECO:0000313" key="4">
    <source>
        <dbReference type="Proteomes" id="UP000823889"/>
    </source>
</evidence>
<dbReference type="Proteomes" id="UP000823889">
    <property type="component" value="Unassembled WGS sequence"/>
</dbReference>
<dbReference type="GO" id="GO:0008908">
    <property type="term" value="F:isochorismatase activity"/>
    <property type="evidence" value="ECO:0007669"/>
    <property type="project" value="InterPro"/>
</dbReference>
<accession>A0A9D2U9Q4</accession>
<comment type="caution">
    <text evidence="3">The sequence shown here is derived from an EMBL/GenBank/DDBJ whole genome shotgun (WGS) entry which is preliminary data.</text>
</comment>
<dbReference type="InterPro" id="IPR000868">
    <property type="entry name" value="Isochorismatase-like_dom"/>
</dbReference>
<dbReference type="PIRSF" id="PIRSF001111">
    <property type="entry name" value="Isochorismatase"/>
    <property type="match status" value="1"/>
</dbReference>
<dbReference type="PRINTS" id="PR01398">
    <property type="entry name" value="ISCHRISMTASE"/>
</dbReference>
<sequence>MSIPTLASYPMPSQPPQNRVQWPLEASRAVLLIHDMQHYFLNKYDRHSEPIPTLIQHIQQLKARCAELGIPVIYTAQPTEQAPEQRGLLTDFWGLGLSDPQYADQQAVIDELAPAENDRLQTKWRYSAFYGSDMRATMANWQRDQLIITGIYAHIGCLTTALEAFMDNIQSFFVLDALADFSLEDHLMASRYVAQRCGKVITTAQTLQQL</sequence>
<dbReference type="AlphaFoldDB" id="A0A9D2U9Q4"/>
<dbReference type="Pfam" id="PF00857">
    <property type="entry name" value="Isochorismatase"/>
    <property type="match status" value="1"/>
</dbReference>
<dbReference type="Gene3D" id="3.40.50.850">
    <property type="entry name" value="Isochorismatase-like"/>
    <property type="match status" value="1"/>
</dbReference>
<evidence type="ECO:0000256" key="1">
    <source>
        <dbReference type="ARBA" id="ARBA00022801"/>
    </source>
</evidence>
<proteinExistence type="predicted"/>
<gene>
    <name evidence="3" type="ORF">H9906_08815</name>
</gene>
<dbReference type="PANTHER" id="PTHR43540:SF3">
    <property type="entry name" value="ENTEROBACTIN SYNTHASE COMPONENT B"/>
    <property type="match status" value="1"/>
</dbReference>
<reference evidence="3" key="2">
    <citation type="submission" date="2021-04" db="EMBL/GenBank/DDBJ databases">
        <authorList>
            <person name="Gilroy R."/>
        </authorList>
    </citation>
    <scope>NUCLEOTIDE SEQUENCE</scope>
    <source>
        <strain evidence="3">9264</strain>
    </source>
</reference>
<feature type="domain" description="Isochorismatase-like" evidence="2">
    <location>
        <begin position="30"/>
        <end position="205"/>
    </location>
</feature>
<evidence type="ECO:0000259" key="2">
    <source>
        <dbReference type="Pfam" id="PF00857"/>
    </source>
</evidence>
<organism evidence="3 4">
    <name type="scientific">Candidatus Paenalcaligenes intestinipullorum</name>
    <dbReference type="NCBI Taxonomy" id="2838718"/>
    <lineage>
        <taxon>Bacteria</taxon>
        <taxon>Pseudomonadati</taxon>
        <taxon>Pseudomonadota</taxon>
        <taxon>Betaproteobacteria</taxon>
        <taxon>Burkholderiales</taxon>
        <taxon>Alcaligenaceae</taxon>
        <taxon>Paenalcaligenes</taxon>
    </lineage>
</organism>
<name>A0A9D2U9Q4_9BURK</name>
<reference evidence="3" key="1">
    <citation type="journal article" date="2021" name="PeerJ">
        <title>Extensive microbial diversity within the chicken gut microbiome revealed by metagenomics and culture.</title>
        <authorList>
            <person name="Gilroy R."/>
            <person name="Ravi A."/>
            <person name="Getino M."/>
            <person name="Pursley I."/>
            <person name="Horton D.L."/>
            <person name="Alikhan N.F."/>
            <person name="Baker D."/>
            <person name="Gharbi K."/>
            <person name="Hall N."/>
            <person name="Watson M."/>
            <person name="Adriaenssens E.M."/>
            <person name="Foster-Nyarko E."/>
            <person name="Jarju S."/>
            <person name="Secka A."/>
            <person name="Antonio M."/>
            <person name="Oren A."/>
            <person name="Chaudhuri R.R."/>
            <person name="La Ragione R."/>
            <person name="Hildebrand F."/>
            <person name="Pallen M.J."/>
        </authorList>
    </citation>
    <scope>NUCLEOTIDE SEQUENCE</scope>
    <source>
        <strain evidence="3">9264</strain>
    </source>
</reference>
<dbReference type="InterPro" id="IPR036380">
    <property type="entry name" value="Isochorismatase-like_sf"/>
</dbReference>
<dbReference type="InterPro" id="IPR050272">
    <property type="entry name" value="Isochorismatase-like_hydrls"/>
</dbReference>